<reference evidence="4 5" key="1">
    <citation type="submission" date="2015-09" db="EMBL/GenBank/DDBJ databases">
        <title>A metagenomics-based metabolic model of nitrate-dependent anaerobic oxidation of methane by Methanoperedens-like archaea.</title>
        <authorList>
            <person name="Arshad A."/>
            <person name="Speth D.R."/>
            <person name="De Graaf R.M."/>
            <person name="Op Den Camp H.J."/>
            <person name="Jetten M.S."/>
            <person name="Welte C.U."/>
        </authorList>
    </citation>
    <scope>NUCLEOTIDE SEQUENCE [LARGE SCALE GENOMIC DNA]</scope>
</reference>
<dbReference type="Pfam" id="PF02634">
    <property type="entry name" value="FdhD-NarQ"/>
    <property type="match status" value="1"/>
</dbReference>
<dbReference type="PIRSF" id="PIRSF015626">
    <property type="entry name" value="FdhD"/>
    <property type="match status" value="1"/>
</dbReference>
<dbReference type="PANTHER" id="PTHR30592:SF1">
    <property type="entry name" value="SULFUR CARRIER PROTEIN FDHD"/>
    <property type="match status" value="1"/>
</dbReference>
<dbReference type="GO" id="GO:0016783">
    <property type="term" value="F:sulfurtransferase activity"/>
    <property type="evidence" value="ECO:0007669"/>
    <property type="project" value="InterPro"/>
</dbReference>
<feature type="active site" description="Cysteine persulfide intermediate" evidence="3">
    <location>
        <position position="101"/>
    </location>
</feature>
<dbReference type="AlphaFoldDB" id="A0A0P8CJQ1"/>
<comment type="function">
    <text evidence="3">Required for formate dehydrogenase (FDH) activity. Acts as a sulfur carrier protein that transfers sulfur from IscS to the molybdenum cofactor prior to its insertion into FDH.</text>
</comment>
<evidence type="ECO:0000313" key="5">
    <source>
        <dbReference type="Proteomes" id="UP000050360"/>
    </source>
</evidence>
<dbReference type="HAMAP" id="MF_00187">
    <property type="entry name" value="FdhD"/>
    <property type="match status" value="1"/>
</dbReference>
<dbReference type="PATRIC" id="fig|1719120.3.peg.2507"/>
<dbReference type="GO" id="GO:0097163">
    <property type="term" value="F:sulfur carrier activity"/>
    <property type="evidence" value="ECO:0007669"/>
    <property type="project" value="UniProtKB-UniRule"/>
</dbReference>
<keyword evidence="2 3" id="KW-0501">Molybdenum cofactor biosynthesis</keyword>
<dbReference type="NCBIfam" id="TIGR00129">
    <property type="entry name" value="fdhD_narQ"/>
    <property type="match status" value="1"/>
</dbReference>
<comment type="caution">
    <text evidence="3">Lacks conserved residue(s) required for the propagation of feature annotation.</text>
</comment>
<evidence type="ECO:0000256" key="3">
    <source>
        <dbReference type="HAMAP-Rule" id="MF_00187"/>
    </source>
</evidence>
<dbReference type="Proteomes" id="UP000050360">
    <property type="component" value="Unassembled WGS sequence"/>
</dbReference>
<evidence type="ECO:0000256" key="1">
    <source>
        <dbReference type="ARBA" id="ARBA00022490"/>
    </source>
</evidence>
<comment type="similarity">
    <text evidence="3">Belongs to the FdhD family.</text>
</comment>
<proteinExistence type="inferred from homology"/>
<organism evidence="4 5">
    <name type="scientific">Candidatus Methanoperedens nitratireducens</name>
    <dbReference type="NCBI Taxonomy" id="1392998"/>
    <lineage>
        <taxon>Archaea</taxon>
        <taxon>Methanobacteriati</taxon>
        <taxon>Methanobacteriota</taxon>
        <taxon>Stenosarchaea group</taxon>
        <taxon>Methanomicrobia</taxon>
        <taxon>Methanosarcinales</taxon>
        <taxon>ANME-2 cluster</taxon>
        <taxon>Candidatus Methanoperedentaceae</taxon>
        <taxon>Candidatus Methanoperedens</taxon>
    </lineage>
</organism>
<dbReference type="Gene3D" id="3.10.20.10">
    <property type="match status" value="1"/>
</dbReference>
<dbReference type="EMBL" id="LKCM01000173">
    <property type="protein sequence ID" value="KPQ43182.1"/>
    <property type="molecule type" value="Genomic_DNA"/>
</dbReference>
<dbReference type="GO" id="GO:0006777">
    <property type="term" value="P:Mo-molybdopterin cofactor biosynthetic process"/>
    <property type="evidence" value="ECO:0007669"/>
    <property type="project" value="UniProtKB-UniRule"/>
</dbReference>
<name>A0A0P8CJQ1_9EURY</name>
<dbReference type="Gene3D" id="3.40.140.10">
    <property type="entry name" value="Cytidine Deaminase, domain 2"/>
    <property type="match status" value="1"/>
</dbReference>
<evidence type="ECO:0000256" key="2">
    <source>
        <dbReference type="ARBA" id="ARBA00023150"/>
    </source>
</evidence>
<dbReference type="SUPFAM" id="SSF53927">
    <property type="entry name" value="Cytidine deaminase-like"/>
    <property type="match status" value="1"/>
</dbReference>
<evidence type="ECO:0000313" key="4">
    <source>
        <dbReference type="EMBL" id="KPQ43182.1"/>
    </source>
</evidence>
<keyword evidence="1 3" id="KW-0963">Cytoplasm</keyword>
<accession>A0A0P8CJQ1</accession>
<dbReference type="InterPro" id="IPR016193">
    <property type="entry name" value="Cytidine_deaminase-like"/>
</dbReference>
<dbReference type="InterPro" id="IPR003786">
    <property type="entry name" value="FdhD"/>
</dbReference>
<comment type="subcellular location">
    <subcellularLocation>
        <location evidence="3">Cytoplasm</location>
    </subcellularLocation>
</comment>
<dbReference type="GO" id="GO:0005737">
    <property type="term" value="C:cytoplasm"/>
    <property type="evidence" value="ECO:0007669"/>
    <property type="project" value="UniProtKB-SubCell"/>
</dbReference>
<gene>
    <name evidence="3" type="primary">fdhD</name>
    <name evidence="4" type="ORF">MPEBLZ_02296</name>
</gene>
<protein>
    <recommendedName>
        <fullName evidence="3">Sulfur carrier protein FdhD</fullName>
    </recommendedName>
</protein>
<sequence length="252" mass="28065">MYKKNYPALEFKRCVPVPHEKIHTVAIESTIEIFINKIPIASILATPEMIKELAIGYFICEGLVKDPDSIKDFKIDGNRIYAAIEETGHVEIWRELRSSGCVGVRWEENENISIDSDTKFSMDLIGKSLRFLESDIYRETRGTHAACLINARGECAAKAIDVGRHNAFDKVVGYAYLNGINVREHFIISTGRQSAGMVLKAARAGIPLVATKTAPLNSGIDAALRTGVCLVCFVSNDKMSVFSHYERLLFHL</sequence>
<comment type="caution">
    <text evidence="4">The sequence shown here is derived from an EMBL/GenBank/DDBJ whole genome shotgun (WGS) entry which is preliminary data.</text>
</comment>
<dbReference type="PANTHER" id="PTHR30592">
    <property type="entry name" value="FORMATE DEHYDROGENASE"/>
    <property type="match status" value="1"/>
</dbReference>